<dbReference type="InterPro" id="IPR036259">
    <property type="entry name" value="MFS_trans_sf"/>
</dbReference>
<dbReference type="AlphaFoldDB" id="A0A814V4I3"/>
<sequence length="619" mass="69162">MNRELDDNELSDPPNSNHTKKQSSIYVVPDGGWGWVVVFASFMIHFIMDGITYSMGDIYLEPMLTSLRYNRGHVSIVFAFLESITLAAAPISTVFTNTFGSRRITIIGGILASFGFFLSRWWTNVYCYYITIGLIAGIGCGLMYLPAIVSVGYYFERKRSFAIGIADCGSGLGTVAFPFFIPWVMERFFSNDYKGALLFESALLFMCAIFGLLMVPLPIELSEQRRARMKLREEAKRQAMKAVASQKNDKANQVLVDQQSLPFLDAPLNKNSNDYRRSSYDRRYTSPSFLHALPESPSGSTSSEHAWKSLSQLSTTQLRSIEAIRNNVLYKGSLRRVSLPNPVNDADPYKDRTAQTNKLRSEEIRKVTITSYHDEESESIIRQLLAQLNLKLLQNHAFALFTLSNFLSSLGFFVPYNFAHDLAKDSRVEESHRKFVIMAIGFSTCFGHIIIGYLADRKWVNRLILYNITLIIAGIATILAPYSGSHILPHILYASLFGFFSGGYIGLTSVITVDLVGLYKLSNGMGIILLFQGIATAIGTPVAGKLIDLLISLVSIHLCLGAMRDAFESHSNPFLWSYLVFGGFVVISGVILFAIPALNRRQKDLQTIANHQSNMLIVT</sequence>
<feature type="transmembrane region" description="Helical" evidence="3">
    <location>
        <begin position="435"/>
        <end position="455"/>
    </location>
</feature>
<proteinExistence type="predicted"/>
<feature type="transmembrane region" description="Helical" evidence="3">
    <location>
        <begin position="397"/>
        <end position="415"/>
    </location>
</feature>
<dbReference type="SUPFAM" id="SSF103473">
    <property type="entry name" value="MFS general substrate transporter"/>
    <property type="match status" value="1"/>
</dbReference>
<dbReference type="PANTHER" id="PTHR11360:SF284">
    <property type="entry name" value="EG:103B4.3 PROTEIN-RELATED"/>
    <property type="match status" value="1"/>
</dbReference>
<comment type="subcellular location">
    <subcellularLocation>
        <location evidence="1">Membrane</location>
        <topology evidence="1">Multi-pass membrane protein</topology>
    </subcellularLocation>
</comment>
<dbReference type="CDD" id="cd17352">
    <property type="entry name" value="MFS_MCT_SLC16"/>
    <property type="match status" value="1"/>
</dbReference>
<feature type="transmembrane region" description="Helical" evidence="3">
    <location>
        <begin position="528"/>
        <end position="554"/>
    </location>
</feature>
<dbReference type="GO" id="GO:0008028">
    <property type="term" value="F:monocarboxylic acid transmembrane transporter activity"/>
    <property type="evidence" value="ECO:0007669"/>
    <property type="project" value="TreeGrafter"/>
</dbReference>
<reference evidence="5" key="1">
    <citation type="submission" date="2021-02" db="EMBL/GenBank/DDBJ databases">
        <authorList>
            <person name="Nowell W R."/>
        </authorList>
    </citation>
    <scope>NUCLEOTIDE SEQUENCE</scope>
</reference>
<evidence type="ECO:0000313" key="6">
    <source>
        <dbReference type="Proteomes" id="UP000663852"/>
    </source>
</evidence>
<evidence type="ECO:0000256" key="2">
    <source>
        <dbReference type="SAM" id="MobiDB-lite"/>
    </source>
</evidence>
<evidence type="ECO:0000313" key="5">
    <source>
        <dbReference type="EMBL" id="CAF1186201.1"/>
    </source>
</evidence>
<dbReference type="Proteomes" id="UP000663852">
    <property type="component" value="Unassembled WGS sequence"/>
</dbReference>
<gene>
    <name evidence="5" type="ORF">EDS130_LOCUS24536</name>
</gene>
<keyword evidence="3" id="KW-0812">Transmembrane</keyword>
<dbReference type="InterPro" id="IPR020846">
    <property type="entry name" value="MFS_dom"/>
</dbReference>
<feature type="transmembrane region" description="Helical" evidence="3">
    <location>
        <begin position="73"/>
        <end position="92"/>
    </location>
</feature>
<feature type="transmembrane region" description="Helical" evidence="3">
    <location>
        <begin position="197"/>
        <end position="219"/>
    </location>
</feature>
<dbReference type="PROSITE" id="PS50850">
    <property type="entry name" value="MFS"/>
    <property type="match status" value="1"/>
</dbReference>
<dbReference type="EMBL" id="CAJNOJ010000140">
    <property type="protein sequence ID" value="CAF1186201.1"/>
    <property type="molecule type" value="Genomic_DNA"/>
</dbReference>
<dbReference type="InterPro" id="IPR050327">
    <property type="entry name" value="Proton-linked_MCT"/>
</dbReference>
<dbReference type="Gene3D" id="1.20.1250.20">
    <property type="entry name" value="MFS general substrate transporter like domains"/>
    <property type="match status" value="2"/>
</dbReference>
<dbReference type="Pfam" id="PF07690">
    <property type="entry name" value="MFS_1"/>
    <property type="match status" value="2"/>
</dbReference>
<dbReference type="PANTHER" id="PTHR11360">
    <property type="entry name" value="MONOCARBOXYLATE TRANSPORTER"/>
    <property type="match status" value="1"/>
</dbReference>
<feature type="domain" description="Major facilitator superfamily (MFS) profile" evidence="4">
    <location>
        <begin position="397"/>
        <end position="619"/>
    </location>
</feature>
<keyword evidence="3" id="KW-0472">Membrane</keyword>
<accession>A0A814V4I3</accession>
<organism evidence="5 6">
    <name type="scientific">Adineta ricciae</name>
    <name type="common">Rotifer</name>
    <dbReference type="NCBI Taxonomy" id="249248"/>
    <lineage>
        <taxon>Eukaryota</taxon>
        <taxon>Metazoa</taxon>
        <taxon>Spiralia</taxon>
        <taxon>Gnathifera</taxon>
        <taxon>Rotifera</taxon>
        <taxon>Eurotatoria</taxon>
        <taxon>Bdelloidea</taxon>
        <taxon>Adinetida</taxon>
        <taxon>Adinetidae</taxon>
        <taxon>Adineta</taxon>
    </lineage>
</organism>
<comment type="caution">
    <text evidence="5">The sequence shown here is derived from an EMBL/GenBank/DDBJ whole genome shotgun (WGS) entry which is preliminary data.</text>
</comment>
<keyword evidence="3" id="KW-1133">Transmembrane helix</keyword>
<dbReference type="InterPro" id="IPR011701">
    <property type="entry name" value="MFS"/>
</dbReference>
<feature type="transmembrane region" description="Helical" evidence="3">
    <location>
        <begin position="104"/>
        <end position="122"/>
    </location>
</feature>
<feature type="transmembrane region" description="Helical" evidence="3">
    <location>
        <begin position="32"/>
        <end position="53"/>
    </location>
</feature>
<feature type="region of interest" description="Disordered" evidence="2">
    <location>
        <begin position="1"/>
        <end position="22"/>
    </location>
</feature>
<feature type="transmembrane region" description="Helical" evidence="3">
    <location>
        <begin position="128"/>
        <end position="154"/>
    </location>
</feature>
<feature type="compositionally biased region" description="Acidic residues" evidence="2">
    <location>
        <begin position="1"/>
        <end position="10"/>
    </location>
</feature>
<feature type="transmembrane region" description="Helical" evidence="3">
    <location>
        <begin position="490"/>
        <end position="516"/>
    </location>
</feature>
<feature type="transmembrane region" description="Helical" evidence="3">
    <location>
        <begin position="464"/>
        <end position="484"/>
    </location>
</feature>
<protein>
    <recommendedName>
        <fullName evidence="4">Major facilitator superfamily (MFS) profile domain-containing protein</fullName>
    </recommendedName>
</protein>
<dbReference type="OrthoDB" id="6499973at2759"/>
<evidence type="ECO:0000256" key="3">
    <source>
        <dbReference type="SAM" id="Phobius"/>
    </source>
</evidence>
<evidence type="ECO:0000259" key="4">
    <source>
        <dbReference type="PROSITE" id="PS50850"/>
    </source>
</evidence>
<name>A0A814V4I3_ADIRI</name>
<feature type="transmembrane region" description="Helical" evidence="3">
    <location>
        <begin position="574"/>
        <end position="595"/>
    </location>
</feature>
<feature type="compositionally biased region" description="Polar residues" evidence="2">
    <location>
        <begin position="13"/>
        <end position="22"/>
    </location>
</feature>
<dbReference type="GO" id="GO:0016020">
    <property type="term" value="C:membrane"/>
    <property type="evidence" value="ECO:0007669"/>
    <property type="project" value="UniProtKB-SubCell"/>
</dbReference>
<evidence type="ECO:0000256" key="1">
    <source>
        <dbReference type="ARBA" id="ARBA00004141"/>
    </source>
</evidence>
<feature type="transmembrane region" description="Helical" evidence="3">
    <location>
        <begin position="161"/>
        <end position="185"/>
    </location>
</feature>